<sequence length="187" mass="18973">MADLGRSLLANSLARCNALDVVVEAVEVVRRVNLPGLQGEWSWRAAVRGRVGGSIAAAFLVANTGNPPAQVASHRSTSTWLDLGCDFILAAVFGLGFVNGIIAVVVAAAASAPRTWSSLAAPLPLALGEDAAWRGLMGVCPTEGDIGTRVGPIMDGGDRCLGTSIVLAENGRSGLVGVAAATLAKAD</sequence>
<keyword evidence="1" id="KW-1133">Transmembrane helix</keyword>
<reference evidence="2 3" key="1">
    <citation type="submission" date="2019-06" db="EMBL/GenBank/DDBJ databases">
        <title>Genomics analysis of Aphanomyces spp. identifies a new class of oomycete effector associated with host adaptation.</title>
        <authorList>
            <person name="Gaulin E."/>
        </authorList>
    </citation>
    <scope>NUCLEOTIDE SEQUENCE [LARGE SCALE GENOMIC DNA]</scope>
    <source>
        <strain evidence="2 3">E</strain>
    </source>
</reference>
<comment type="caution">
    <text evidence="2">The sequence shown here is derived from an EMBL/GenBank/DDBJ whole genome shotgun (WGS) entry which is preliminary data.</text>
</comment>
<evidence type="ECO:0000256" key="1">
    <source>
        <dbReference type="SAM" id="Phobius"/>
    </source>
</evidence>
<dbReference type="Proteomes" id="UP000469452">
    <property type="component" value="Unassembled WGS sequence"/>
</dbReference>
<dbReference type="EMBL" id="VJMI01011256">
    <property type="protein sequence ID" value="KAF0753293.1"/>
    <property type="molecule type" value="Genomic_DNA"/>
</dbReference>
<accession>A0A6A5ALM0</accession>
<gene>
    <name evidence="2" type="ORF">AaE_005754</name>
</gene>
<evidence type="ECO:0000313" key="2">
    <source>
        <dbReference type="EMBL" id="KAF0753293.1"/>
    </source>
</evidence>
<keyword evidence="1" id="KW-0472">Membrane</keyword>
<proteinExistence type="predicted"/>
<dbReference type="AlphaFoldDB" id="A0A6A5ALM0"/>
<keyword evidence="1" id="KW-0812">Transmembrane</keyword>
<name>A0A6A5ALM0_APHAT</name>
<organism evidence="2 3">
    <name type="scientific">Aphanomyces astaci</name>
    <name type="common">Crayfish plague agent</name>
    <dbReference type="NCBI Taxonomy" id="112090"/>
    <lineage>
        <taxon>Eukaryota</taxon>
        <taxon>Sar</taxon>
        <taxon>Stramenopiles</taxon>
        <taxon>Oomycota</taxon>
        <taxon>Saprolegniomycetes</taxon>
        <taxon>Saprolegniales</taxon>
        <taxon>Verrucalvaceae</taxon>
        <taxon>Aphanomyces</taxon>
    </lineage>
</organism>
<evidence type="ECO:0000313" key="3">
    <source>
        <dbReference type="Proteomes" id="UP000469452"/>
    </source>
</evidence>
<feature type="transmembrane region" description="Helical" evidence="1">
    <location>
        <begin position="87"/>
        <end position="110"/>
    </location>
</feature>
<protein>
    <submittedName>
        <fullName evidence="2">Uncharacterized protein</fullName>
    </submittedName>
</protein>